<dbReference type="PANTHER" id="PTHR10840">
    <property type="entry name" value="PROGRAMMED CELL DEATH PROTEIN 5"/>
    <property type="match status" value="1"/>
</dbReference>
<accession>A0ABR3FZ80</accession>
<dbReference type="Pfam" id="PF01984">
    <property type="entry name" value="dsDNA_bind"/>
    <property type="match status" value="1"/>
</dbReference>
<organism evidence="3 4">
    <name type="scientific">Marasmius crinis-equi</name>
    <dbReference type="NCBI Taxonomy" id="585013"/>
    <lineage>
        <taxon>Eukaryota</taxon>
        <taxon>Fungi</taxon>
        <taxon>Dikarya</taxon>
        <taxon>Basidiomycota</taxon>
        <taxon>Agaricomycotina</taxon>
        <taxon>Agaricomycetes</taxon>
        <taxon>Agaricomycetidae</taxon>
        <taxon>Agaricales</taxon>
        <taxon>Marasmiineae</taxon>
        <taxon>Marasmiaceae</taxon>
        <taxon>Marasmius</taxon>
    </lineage>
</organism>
<evidence type="ECO:0000313" key="3">
    <source>
        <dbReference type="EMBL" id="KAL0580437.1"/>
    </source>
</evidence>
<gene>
    <name evidence="3" type="ORF">V5O48_001590</name>
</gene>
<name>A0ABR3FZ80_9AGAR</name>
<comment type="caution">
    <text evidence="3">The sequence shown here is derived from an EMBL/GenBank/DDBJ whole genome shotgun (WGS) entry which is preliminary data.</text>
</comment>
<proteinExistence type="inferred from homology"/>
<dbReference type="InterPro" id="IPR002836">
    <property type="entry name" value="PDCD5-like"/>
</dbReference>
<feature type="compositionally biased region" description="Polar residues" evidence="2">
    <location>
        <begin position="1"/>
        <end position="32"/>
    </location>
</feature>
<evidence type="ECO:0000256" key="2">
    <source>
        <dbReference type="SAM" id="MobiDB-lite"/>
    </source>
</evidence>
<evidence type="ECO:0000313" key="4">
    <source>
        <dbReference type="Proteomes" id="UP001465976"/>
    </source>
</evidence>
<sequence length="138" mass="15691">MEKHSTLPSELSQAQGFQPQGFQSPSQGLQGSQEDEAKQAQAQAAQEEQMRRDLMATVLDTAARERLSRISLVSPERSRQIEGILLRMAQSGQLRGRVSENQLIELLEQMEEAQGQSKQKKSNIVFQRRRDFDDDDDF</sequence>
<dbReference type="Gene3D" id="1.10.8.140">
    <property type="entry name" value="PDCD5-like"/>
    <property type="match status" value="1"/>
</dbReference>
<reference evidence="3 4" key="1">
    <citation type="submission" date="2024-02" db="EMBL/GenBank/DDBJ databases">
        <title>A draft genome for the cacao thread blight pathogen Marasmius crinis-equi.</title>
        <authorList>
            <person name="Cohen S.P."/>
            <person name="Baruah I.K."/>
            <person name="Amoako-Attah I."/>
            <person name="Bukari Y."/>
            <person name="Meinhardt L.W."/>
            <person name="Bailey B.A."/>
        </authorList>
    </citation>
    <scope>NUCLEOTIDE SEQUENCE [LARGE SCALE GENOMIC DNA]</scope>
    <source>
        <strain evidence="3 4">GH-76</strain>
    </source>
</reference>
<feature type="region of interest" description="Disordered" evidence="2">
    <location>
        <begin position="1"/>
        <end position="52"/>
    </location>
</feature>
<evidence type="ECO:0008006" key="5">
    <source>
        <dbReference type="Google" id="ProtNLM"/>
    </source>
</evidence>
<protein>
    <recommendedName>
        <fullName evidence="5">DNA-binding protein</fullName>
    </recommendedName>
</protein>
<feature type="region of interest" description="Disordered" evidence="2">
    <location>
        <begin position="112"/>
        <end position="138"/>
    </location>
</feature>
<feature type="compositionally biased region" description="Polar residues" evidence="2">
    <location>
        <begin position="114"/>
        <end position="125"/>
    </location>
</feature>
<dbReference type="PANTHER" id="PTHR10840:SF0">
    <property type="entry name" value="PROGRAMMED CELL DEATH PROTEIN 5"/>
    <property type="match status" value="1"/>
</dbReference>
<comment type="similarity">
    <text evidence="1">Belongs to the PDCD5 family.</text>
</comment>
<evidence type="ECO:0000256" key="1">
    <source>
        <dbReference type="ARBA" id="ARBA00010490"/>
    </source>
</evidence>
<dbReference type="Proteomes" id="UP001465976">
    <property type="component" value="Unassembled WGS sequence"/>
</dbReference>
<dbReference type="SUPFAM" id="SSF46950">
    <property type="entry name" value="Double-stranded DNA-binding domain"/>
    <property type="match status" value="1"/>
</dbReference>
<dbReference type="InterPro" id="IPR036883">
    <property type="entry name" value="PDCD5-like_sf"/>
</dbReference>
<dbReference type="EMBL" id="JBAHYK010000031">
    <property type="protein sequence ID" value="KAL0580437.1"/>
    <property type="molecule type" value="Genomic_DNA"/>
</dbReference>
<keyword evidence="4" id="KW-1185">Reference proteome</keyword>